<proteinExistence type="predicted"/>
<feature type="domain" description="Rubisco LSMT substrate-binding" evidence="1">
    <location>
        <begin position="30"/>
        <end position="145"/>
    </location>
</feature>
<dbReference type="Proteomes" id="UP001345963">
    <property type="component" value="Unassembled WGS sequence"/>
</dbReference>
<dbReference type="Pfam" id="PF09273">
    <property type="entry name" value="Rubis-subs-bind"/>
    <property type="match status" value="1"/>
</dbReference>
<accession>A0ABU7B2W4</accession>
<dbReference type="InterPro" id="IPR036464">
    <property type="entry name" value="Rubisco_LSMT_subst-bd_sf"/>
</dbReference>
<sequence>MWQVRPLGVQQRSLVVGVRYRKQDIQSDSERQIFDERFQVLCQMMQENGALVFSKQGCLTESELHSALKLLCMSPDEFSEFKDNEGWEEDDEDDDKITQIFSNEGLPDLKASWKRLIHEAARLTLRSYGDGELESDRLLMEDQAAIKGLSTVVTAVHICFTVLQTAFSVLMWELRRSSSALWWLVGILKKTFLPSAGGFGFKSYSFPCRR</sequence>
<evidence type="ECO:0000259" key="1">
    <source>
        <dbReference type="Pfam" id="PF09273"/>
    </source>
</evidence>
<comment type="caution">
    <text evidence="2">The sequence shown here is derived from an EMBL/GenBank/DDBJ whole genome shotgun (WGS) entry which is preliminary data.</text>
</comment>
<name>A0ABU7B2W4_9TELE</name>
<reference evidence="2 3" key="1">
    <citation type="submission" date="2021-07" db="EMBL/GenBank/DDBJ databases">
        <authorList>
            <person name="Palmer J.M."/>
        </authorList>
    </citation>
    <scope>NUCLEOTIDE SEQUENCE [LARGE SCALE GENOMIC DNA]</scope>
    <source>
        <strain evidence="2 3">AT_MEX2019</strain>
        <tissue evidence="2">Muscle</tissue>
    </source>
</reference>
<protein>
    <recommendedName>
        <fullName evidence="1">Rubisco LSMT substrate-binding domain-containing protein</fullName>
    </recommendedName>
</protein>
<evidence type="ECO:0000313" key="2">
    <source>
        <dbReference type="EMBL" id="MED6244881.1"/>
    </source>
</evidence>
<dbReference type="EMBL" id="JAHUTI010039965">
    <property type="protein sequence ID" value="MED6244881.1"/>
    <property type="molecule type" value="Genomic_DNA"/>
</dbReference>
<evidence type="ECO:0000313" key="3">
    <source>
        <dbReference type="Proteomes" id="UP001345963"/>
    </source>
</evidence>
<organism evidence="2 3">
    <name type="scientific">Ataeniobius toweri</name>
    <dbReference type="NCBI Taxonomy" id="208326"/>
    <lineage>
        <taxon>Eukaryota</taxon>
        <taxon>Metazoa</taxon>
        <taxon>Chordata</taxon>
        <taxon>Craniata</taxon>
        <taxon>Vertebrata</taxon>
        <taxon>Euteleostomi</taxon>
        <taxon>Actinopterygii</taxon>
        <taxon>Neopterygii</taxon>
        <taxon>Teleostei</taxon>
        <taxon>Neoteleostei</taxon>
        <taxon>Acanthomorphata</taxon>
        <taxon>Ovalentaria</taxon>
        <taxon>Atherinomorphae</taxon>
        <taxon>Cyprinodontiformes</taxon>
        <taxon>Goodeidae</taxon>
        <taxon>Ataeniobius</taxon>
    </lineage>
</organism>
<keyword evidence="3" id="KW-1185">Reference proteome</keyword>
<dbReference type="InterPro" id="IPR015353">
    <property type="entry name" value="Rubisco_LSMT_subst-bd"/>
</dbReference>
<dbReference type="Gene3D" id="3.90.1420.10">
    <property type="entry name" value="Rubisco LSMT, substrate-binding domain"/>
    <property type="match status" value="1"/>
</dbReference>
<gene>
    <name evidence="2" type="ORF">ATANTOWER_026439</name>
</gene>